<comment type="caution">
    <text evidence="2">The sequence shown here is derived from an EMBL/GenBank/DDBJ whole genome shotgun (WGS) entry which is preliminary data.</text>
</comment>
<accession>A0A5A7Q908</accession>
<protein>
    <submittedName>
        <fullName evidence="2">SPT2 chromatin protein</fullName>
    </submittedName>
</protein>
<dbReference type="EMBL" id="BKCP01006095">
    <property type="protein sequence ID" value="GER41438.1"/>
    <property type="molecule type" value="Genomic_DNA"/>
</dbReference>
<feature type="region of interest" description="Disordered" evidence="1">
    <location>
        <begin position="1"/>
        <end position="50"/>
    </location>
</feature>
<dbReference type="Proteomes" id="UP000325081">
    <property type="component" value="Unassembled WGS sequence"/>
</dbReference>
<organism evidence="2 3">
    <name type="scientific">Striga asiatica</name>
    <name type="common">Asiatic witchweed</name>
    <name type="synonym">Buchnera asiatica</name>
    <dbReference type="NCBI Taxonomy" id="4170"/>
    <lineage>
        <taxon>Eukaryota</taxon>
        <taxon>Viridiplantae</taxon>
        <taxon>Streptophyta</taxon>
        <taxon>Embryophyta</taxon>
        <taxon>Tracheophyta</taxon>
        <taxon>Spermatophyta</taxon>
        <taxon>Magnoliopsida</taxon>
        <taxon>eudicotyledons</taxon>
        <taxon>Gunneridae</taxon>
        <taxon>Pentapetalae</taxon>
        <taxon>asterids</taxon>
        <taxon>lamiids</taxon>
        <taxon>Lamiales</taxon>
        <taxon>Orobanchaceae</taxon>
        <taxon>Buchnereae</taxon>
        <taxon>Striga</taxon>
    </lineage>
</organism>
<gene>
    <name evidence="2" type="ORF">STAS_18167</name>
</gene>
<feature type="region of interest" description="Disordered" evidence="1">
    <location>
        <begin position="93"/>
        <end position="116"/>
    </location>
</feature>
<evidence type="ECO:0000313" key="2">
    <source>
        <dbReference type="EMBL" id="GER41438.1"/>
    </source>
</evidence>
<sequence>MATWASKQTVAGQAPMGSPGSGRTTVDGASVKGTGEVDGAGDGEAGYLERDGDVPIAVGSATGLDEDSGGAGVIQRRLVPGSPIWKQTVATDSPIPAQDMSKEPSFKPILHSEYGV</sequence>
<evidence type="ECO:0000313" key="3">
    <source>
        <dbReference type="Proteomes" id="UP000325081"/>
    </source>
</evidence>
<evidence type="ECO:0000256" key="1">
    <source>
        <dbReference type="SAM" id="MobiDB-lite"/>
    </source>
</evidence>
<name>A0A5A7Q908_STRAF</name>
<dbReference type="AlphaFoldDB" id="A0A5A7Q908"/>
<proteinExistence type="predicted"/>
<keyword evidence="3" id="KW-1185">Reference proteome</keyword>
<reference evidence="3" key="1">
    <citation type="journal article" date="2019" name="Curr. Biol.">
        <title>Genome Sequence of Striga asiatica Provides Insight into the Evolution of Plant Parasitism.</title>
        <authorList>
            <person name="Yoshida S."/>
            <person name="Kim S."/>
            <person name="Wafula E.K."/>
            <person name="Tanskanen J."/>
            <person name="Kim Y.M."/>
            <person name="Honaas L."/>
            <person name="Yang Z."/>
            <person name="Spallek T."/>
            <person name="Conn C.E."/>
            <person name="Ichihashi Y."/>
            <person name="Cheong K."/>
            <person name="Cui S."/>
            <person name="Der J.P."/>
            <person name="Gundlach H."/>
            <person name="Jiao Y."/>
            <person name="Hori C."/>
            <person name="Ishida J.K."/>
            <person name="Kasahara H."/>
            <person name="Kiba T."/>
            <person name="Kim M.S."/>
            <person name="Koo N."/>
            <person name="Laohavisit A."/>
            <person name="Lee Y.H."/>
            <person name="Lumba S."/>
            <person name="McCourt P."/>
            <person name="Mortimer J.C."/>
            <person name="Mutuku J.M."/>
            <person name="Nomura T."/>
            <person name="Sasaki-Sekimoto Y."/>
            <person name="Seto Y."/>
            <person name="Wang Y."/>
            <person name="Wakatake T."/>
            <person name="Sakakibara H."/>
            <person name="Demura T."/>
            <person name="Yamaguchi S."/>
            <person name="Yoneyama K."/>
            <person name="Manabe R.I."/>
            <person name="Nelson D.C."/>
            <person name="Schulman A.H."/>
            <person name="Timko M.P."/>
            <person name="dePamphilis C.W."/>
            <person name="Choi D."/>
            <person name="Shirasu K."/>
        </authorList>
    </citation>
    <scope>NUCLEOTIDE SEQUENCE [LARGE SCALE GENOMIC DNA]</scope>
    <source>
        <strain evidence="3">cv. UVA1</strain>
    </source>
</reference>
<feature type="compositionally biased region" description="Polar residues" evidence="1">
    <location>
        <begin position="1"/>
        <end position="11"/>
    </location>
</feature>